<gene>
    <name evidence="2" type="ORF">JX265_002363</name>
</gene>
<feature type="region of interest" description="Disordered" evidence="1">
    <location>
        <begin position="113"/>
        <end position="165"/>
    </location>
</feature>
<keyword evidence="3" id="KW-1185">Reference proteome</keyword>
<name>A0A9P9WU61_9PEZI</name>
<proteinExistence type="predicted"/>
<protein>
    <submittedName>
        <fullName evidence="2">Uncharacterized protein</fullName>
    </submittedName>
</protein>
<evidence type="ECO:0000256" key="1">
    <source>
        <dbReference type="SAM" id="MobiDB-lite"/>
    </source>
</evidence>
<feature type="compositionally biased region" description="Basic residues" evidence="1">
    <location>
        <begin position="135"/>
        <end position="146"/>
    </location>
</feature>
<dbReference type="Proteomes" id="UP000829685">
    <property type="component" value="Unassembled WGS sequence"/>
</dbReference>
<dbReference type="AlphaFoldDB" id="A0A9P9WU61"/>
<feature type="region of interest" description="Disordered" evidence="1">
    <location>
        <begin position="83"/>
        <end position="102"/>
    </location>
</feature>
<comment type="caution">
    <text evidence="2">The sequence shown here is derived from an EMBL/GenBank/DDBJ whole genome shotgun (WGS) entry which is preliminary data.</text>
</comment>
<reference evidence="2" key="1">
    <citation type="submission" date="2021-03" db="EMBL/GenBank/DDBJ databases">
        <title>Revisited historic fungal species revealed as producer of novel bioactive compounds through whole genome sequencing and comparative genomics.</title>
        <authorList>
            <person name="Vignolle G.A."/>
            <person name="Hochenegger N."/>
            <person name="Mach R.L."/>
            <person name="Mach-Aigner A.R."/>
            <person name="Javad Rahimi M."/>
            <person name="Salim K.A."/>
            <person name="Chan C.M."/>
            <person name="Lim L.B.L."/>
            <person name="Cai F."/>
            <person name="Druzhinina I.S."/>
            <person name="U'Ren J.M."/>
            <person name="Derntl C."/>
        </authorList>
    </citation>
    <scope>NUCLEOTIDE SEQUENCE</scope>
    <source>
        <strain evidence="2">TUCIM 5799</strain>
    </source>
</reference>
<sequence length="363" mass="39523">MPSIIQQLPSAVDYRGQIIAKEATGEWKAVALRSSDDNREALLSSEPCDSEEKAKESLYIKSAEATAVYIKTNGFALLRDLKKGDTDTDDDETASVVSERSASSTAALSVWSSSDEELITPASSSPKGGRPATKVIRKGHKSAKTRQPRDCKGEDSDDNLDAPRCIVSTVRPPGGSRYPAAPSPDCHPPPPPPTYRGVGIMPMQNPPPPPPPGMGGRPFGAGFPNISPPPPPGIRPGGPVRVYDVRLTIRWLHHSEQRVFESCRASIRALQDASLTYIRSHMDAFNNVTPLDHSPNKVWALRANVRQAFFGPEKYDMSGYRGDDLTKLFNVVGKNDIPRFEVEVDYVRPTPPVIVTPSGVFDD</sequence>
<dbReference type="EMBL" id="JAFIMR010000004">
    <property type="protein sequence ID" value="KAI1879409.1"/>
    <property type="molecule type" value="Genomic_DNA"/>
</dbReference>
<evidence type="ECO:0000313" key="3">
    <source>
        <dbReference type="Proteomes" id="UP000829685"/>
    </source>
</evidence>
<evidence type="ECO:0000313" key="2">
    <source>
        <dbReference type="EMBL" id="KAI1879409.1"/>
    </source>
</evidence>
<organism evidence="2 3">
    <name type="scientific">Neoarthrinium moseri</name>
    <dbReference type="NCBI Taxonomy" id="1658444"/>
    <lineage>
        <taxon>Eukaryota</taxon>
        <taxon>Fungi</taxon>
        <taxon>Dikarya</taxon>
        <taxon>Ascomycota</taxon>
        <taxon>Pezizomycotina</taxon>
        <taxon>Sordariomycetes</taxon>
        <taxon>Xylariomycetidae</taxon>
        <taxon>Amphisphaeriales</taxon>
        <taxon>Apiosporaceae</taxon>
        <taxon>Neoarthrinium</taxon>
    </lineage>
</organism>
<feature type="region of interest" description="Disordered" evidence="1">
    <location>
        <begin position="170"/>
        <end position="189"/>
    </location>
</feature>
<accession>A0A9P9WU61</accession>